<dbReference type="Proteomes" id="UP001301728">
    <property type="component" value="Unassembled WGS sequence"/>
</dbReference>
<dbReference type="RefSeq" id="WP_323275702.1">
    <property type="nucleotide sequence ID" value="NZ_JAYGHT010000190.1"/>
</dbReference>
<evidence type="ECO:0000313" key="1">
    <source>
        <dbReference type="EMBL" id="MEA5522541.1"/>
    </source>
</evidence>
<keyword evidence="2" id="KW-1185">Reference proteome</keyword>
<dbReference type="EMBL" id="JAYGHT010000190">
    <property type="protein sequence ID" value="MEA5522541.1"/>
    <property type="molecule type" value="Genomic_DNA"/>
</dbReference>
<accession>A0ABU5U5W4</accession>
<reference evidence="1 2" key="1">
    <citation type="submission" date="2023-12" db="EMBL/GenBank/DDBJ databases">
        <title>Baltic Sea Cyanobacteria.</title>
        <authorList>
            <person name="Delbaje E."/>
            <person name="Fewer D.P."/>
            <person name="Shishido T.K."/>
        </authorList>
    </citation>
    <scope>NUCLEOTIDE SEQUENCE [LARGE SCALE GENOMIC DNA]</scope>
    <source>
        <strain evidence="1 2">CCNP 1315</strain>
    </source>
</reference>
<organism evidence="1 2">
    <name type="scientific">Limnoraphis robusta CCNP1315</name>
    <dbReference type="NCBI Taxonomy" id="3110306"/>
    <lineage>
        <taxon>Bacteria</taxon>
        <taxon>Bacillati</taxon>
        <taxon>Cyanobacteriota</taxon>
        <taxon>Cyanophyceae</taxon>
        <taxon>Oscillatoriophycideae</taxon>
        <taxon>Oscillatoriales</taxon>
        <taxon>Sirenicapillariaceae</taxon>
        <taxon>Limnoraphis</taxon>
    </lineage>
</organism>
<evidence type="ECO:0000313" key="2">
    <source>
        <dbReference type="Proteomes" id="UP001301728"/>
    </source>
</evidence>
<protein>
    <submittedName>
        <fullName evidence="1">Uncharacterized protein</fullName>
    </submittedName>
</protein>
<name>A0ABU5U5W4_9CYAN</name>
<gene>
    <name evidence="1" type="ORF">VB854_26765</name>
</gene>
<proteinExistence type="predicted"/>
<comment type="caution">
    <text evidence="1">The sequence shown here is derived from an EMBL/GenBank/DDBJ whole genome shotgun (WGS) entry which is preliminary data.</text>
</comment>
<sequence>MVSQPLSNLSIEQLKTLVISIVDERLRQHNVIQEKLNKQQLQQLFNSIDSHIWNPPNSGPSTLQLLREDRYQS</sequence>